<dbReference type="Pfam" id="PF17754">
    <property type="entry name" value="TetR_C_14"/>
    <property type="match status" value="1"/>
</dbReference>
<evidence type="ECO:0000313" key="6">
    <source>
        <dbReference type="EMBL" id="GAA4879941.1"/>
    </source>
</evidence>
<dbReference type="PRINTS" id="PR00455">
    <property type="entry name" value="HTHTETR"/>
</dbReference>
<dbReference type="SUPFAM" id="SSF46689">
    <property type="entry name" value="Homeodomain-like"/>
    <property type="match status" value="1"/>
</dbReference>
<keyword evidence="2 4" id="KW-0238">DNA-binding</keyword>
<reference evidence="7" key="1">
    <citation type="journal article" date="2019" name="Int. J. Syst. Evol. Microbiol.">
        <title>The Global Catalogue of Microorganisms (GCM) 10K type strain sequencing project: providing services to taxonomists for standard genome sequencing and annotation.</title>
        <authorList>
            <consortium name="The Broad Institute Genomics Platform"/>
            <consortium name="The Broad Institute Genome Sequencing Center for Infectious Disease"/>
            <person name="Wu L."/>
            <person name="Ma J."/>
        </authorList>
    </citation>
    <scope>NUCLEOTIDE SEQUENCE [LARGE SCALE GENOMIC DNA]</scope>
    <source>
        <strain evidence="7">JCM 17983</strain>
    </source>
</reference>
<gene>
    <name evidence="6" type="ORF">GCM10023203_33340</name>
</gene>
<dbReference type="Gene3D" id="1.10.357.10">
    <property type="entry name" value="Tetracycline Repressor, domain 2"/>
    <property type="match status" value="1"/>
</dbReference>
<dbReference type="Proteomes" id="UP001500457">
    <property type="component" value="Unassembled WGS sequence"/>
</dbReference>
<evidence type="ECO:0000259" key="5">
    <source>
        <dbReference type="PROSITE" id="PS50977"/>
    </source>
</evidence>
<dbReference type="PANTHER" id="PTHR30055:SF238">
    <property type="entry name" value="MYCOFACTOCIN BIOSYNTHESIS TRANSCRIPTIONAL REGULATOR MFTR-RELATED"/>
    <property type="match status" value="1"/>
</dbReference>
<protein>
    <submittedName>
        <fullName evidence="6">TetR/AcrR family transcriptional regulator</fullName>
    </submittedName>
</protein>
<name>A0ABP9EKX5_9PSEU</name>
<evidence type="ECO:0000313" key="7">
    <source>
        <dbReference type="Proteomes" id="UP001500457"/>
    </source>
</evidence>
<dbReference type="Pfam" id="PF00440">
    <property type="entry name" value="TetR_N"/>
    <property type="match status" value="1"/>
</dbReference>
<dbReference type="PROSITE" id="PS50977">
    <property type="entry name" value="HTH_TETR_2"/>
    <property type="match status" value="1"/>
</dbReference>
<dbReference type="InterPro" id="IPR050109">
    <property type="entry name" value="HTH-type_TetR-like_transc_reg"/>
</dbReference>
<feature type="DNA-binding region" description="H-T-H motif" evidence="4">
    <location>
        <begin position="35"/>
        <end position="54"/>
    </location>
</feature>
<evidence type="ECO:0000256" key="2">
    <source>
        <dbReference type="ARBA" id="ARBA00023125"/>
    </source>
</evidence>
<accession>A0ABP9EKX5</accession>
<feature type="domain" description="HTH tetR-type" evidence="5">
    <location>
        <begin position="12"/>
        <end position="72"/>
    </location>
</feature>
<dbReference type="PROSITE" id="PS01081">
    <property type="entry name" value="HTH_TETR_1"/>
    <property type="match status" value="1"/>
</dbReference>
<dbReference type="InterPro" id="IPR023772">
    <property type="entry name" value="DNA-bd_HTH_TetR-type_CS"/>
</dbReference>
<dbReference type="InterPro" id="IPR001647">
    <property type="entry name" value="HTH_TetR"/>
</dbReference>
<keyword evidence="1" id="KW-0805">Transcription regulation</keyword>
<dbReference type="InterPro" id="IPR009057">
    <property type="entry name" value="Homeodomain-like_sf"/>
</dbReference>
<keyword evidence="7" id="KW-1185">Reference proteome</keyword>
<evidence type="ECO:0000256" key="4">
    <source>
        <dbReference type="PROSITE-ProRule" id="PRU00335"/>
    </source>
</evidence>
<dbReference type="PANTHER" id="PTHR30055">
    <property type="entry name" value="HTH-TYPE TRANSCRIPTIONAL REGULATOR RUTR"/>
    <property type="match status" value="1"/>
</dbReference>
<evidence type="ECO:0000256" key="1">
    <source>
        <dbReference type="ARBA" id="ARBA00023015"/>
    </source>
</evidence>
<sequence>MSTPSLREVKKQRTRDAIVAAAARLFDEHGYDAVTVAAVAEAAEVGPRTLYRHFADKEDFLFAKDEELHTEMARIAAAVPAGASPAEIFAEAARQVAEIVEPDRDLMVRRARVTARTPALQGREGMKHAAMQQLLVDELERRGYRREQARLIAGIGIACVTEAITRWLEDPDAGSLVAALQGVEAEVRALVP</sequence>
<proteinExistence type="predicted"/>
<organism evidence="6 7">
    <name type="scientific">Actinomycetospora straminea</name>
    <dbReference type="NCBI Taxonomy" id="663607"/>
    <lineage>
        <taxon>Bacteria</taxon>
        <taxon>Bacillati</taxon>
        <taxon>Actinomycetota</taxon>
        <taxon>Actinomycetes</taxon>
        <taxon>Pseudonocardiales</taxon>
        <taxon>Pseudonocardiaceae</taxon>
        <taxon>Actinomycetospora</taxon>
    </lineage>
</organism>
<keyword evidence="3" id="KW-0804">Transcription</keyword>
<dbReference type="RefSeq" id="WP_274235232.1">
    <property type="nucleotide sequence ID" value="NZ_BAABHQ010000008.1"/>
</dbReference>
<dbReference type="EMBL" id="BAABHQ010000008">
    <property type="protein sequence ID" value="GAA4879941.1"/>
    <property type="molecule type" value="Genomic_DNA"/>
</dbReference>
<dbReference type="InterPro" id="IPR041347">
    <property type="entry name" value="MftR_C"/>
</dbReference>
<evidence type="ECO:0000256" key="3">
    <source>
        <dbReference type="ARBA" id="ARBA00023163"/>
    </source>
</evidence>
<comment type="caution">
    <text evidence="6">The sequence shown here is derived from an EMBL/GenBank/DDBJ whole genome shotgun (WGS) entry which is preliminary data.</text>
</comment>